<proteinExistence type="predicted"/>
<evidence type="ECO:0000313" key="1">
    <source>
        <dbReference type="EMBL" id="CAG8729844.1"/>
    </source>
</evidence>
<comment type="caution">
    <text evidence="1">The sequence shown here is derived from an EMBL/GenBank/DDBJ whole genome shotgun (WGS) entry which is preliminary data.</text>
</comment>
<gene>
    <name evidence="1" type="ORF">SPELUC_LOCUS13028</name>
</gene>
<name>A0ACA9PZ95_9GLOM</name>
<sequence length="410" mass="46722">MTIFAFNKAAVIFLLFISIAMFLIYGLLWPFVLKDEIFTRIKSLLRITLNKTRISGYNALGSVNVDICSLSDPSKDCGYLGITKEKCEARFCCWKPSNDSWCFYKKGQEYTCDVDPSTRVDCGYLGIQQDECENRLNCCWDPKEDAIGVNYCFYRRRPCNGYKVINSKTTERYLSGDLELRGPGCGNYGPDKEKLKFFVEHQTANRLHLKIFDPIESRYEIPEDIVPISSIESTQSDPLYQFSFKEDPFTFTVVRTSTQEQIINTDVPGTDSLVFEEQYLEITFELPHDSYIFGLGEVVRPLRRDPRGTFQTLWNRDAATPINENIYGAQPFYMDVRNGTAHGVFLRNSNGMDVTITPGNPPKLNWKVIGGVLDFYIFLGPTPADVVAQYTEEGLHYRRTGLSATINVDG</sequence>
<dbReference type="EMBL" id="CAJVPW010032919">
    <property type="protein sequence ID" value="CAG8729844.1"/>
    <property type="molecule type" value="Genomic_DNA"/>
</dbReference>
<evidence type="ECO:0000313" key="2">
    <source>
        <dbReference type="Proteomes" id="UP000789366"/>
    </source>
</evidence>
<organism evidence="1 2">
    <name type="scientific">Cetraspora pellucida</name>
    <dbReference type="NCBI Taxonomy" id="1433469"/>
    <lineage>
        <taxon>Eukaryota</taxon>
        <taxon>Fungi</taxon>
        <taxon>Fungi incertae sedis</taxon>
        <taxon>Mucoromycota</taxon>
        <taxon>Glomeromycotina</taxon>
        <taxon>Glomeromycetes</taxon>
        <taxon>Diversisporales</taxon>
        <taxon>Gigasporaceae</taxon>
        <taxon>Cetraspora</taxon>
    </lineage>
</organism>
<protein>
    <submittedName>
        <fullName evidence="1">13351_t:CDS:1</fullName>
    </submittedName>
</protein>
<keyword evidence="2" id="KW-1185">Reference proteome</keyword>
<reference evidence="1" key="1">
    <citation type="submission" date="2021-06" db="EMBL/GenBank/DDBJ databases">
        <authorList>
            <person name="Kallberg Y."/>
            <person name="Tangrot J."/>
            <person name="Rosling A."/>
        </authorList>
    </citation>
    <scope>NUCLEOTIDE SEQUENCE</scope>
    <source>
        <strain evidence="1">28 12/20/2015</strain>
    </source>
</reference>
<feature type="non-terminal residue" evidence="1">
    <location>
        <position position="410"/>
    </location>
</feature>
<accession>A0ACA9PZ95</accession>
<dbReference type="Proteomes" id="UP000789366">
    <property type="component" value="Unassembled WGS sequence"/>
</dbReference>